<comment type="catalytic activity">
    <reaction evidence="7">
        <text>2 (2E,6E)-farnesyl diphosphate + NADPH + H(+) = squalene + 2 diphosphate + NADP(+)</text>
        <dbReference type="Rhea" id="RHEA:32295"/>
        <dbReference type="ChEBI" id="CHEBI:15378"/>
        <dbReference type="ChEBI" id="CHEBI:15440"/>
        <dbReference type="ChEBI" id="CHEBI:33019"/>
        <dbReference type="ChEBI" id="CHEBI:57783"/>
        <dbReference type="ChEBI" id="CHEBI:58349"/>
        <dbReference type="ChEBI" id="CHEBI:175763"/>
        <dbReference type="EC" id="2.5.1.21"/>
    </reaction>
</comment>
<evidence type="ECO:0000313" key="8">
    <source>
        <dbReference type="EMBL" id="ALJ30279.1"/>
    </source>
</evidence>
<keyword evidence="7" id="KW-1133">Transmembrane helix</keyword>
<dbReference type="PROSITE" id="PS01045">
    <property type="entry name" value="SQUALEN_PHYTOEN_SYN_2"/>
    <property type="match status" value="1"/>
</dbReference>
<evidence type="ECO:0000256" key="1">
    <source>
        <dbReference type="ARBA" id="ARBA00001946"/>
    </source>
</evidence>
<comment type="similarity">
    <text evidence="2 7">Belongs to the phytoene/squalene synthase family.</text>
</comment>
<organism evidence="8">
    <name type="scientific">Botryococcus braunii</name>
    <name type="common">Green alga</name>
    <dbReference type="NCBI Taxonomy" id="38881"/>
    <lineage>
        <taxon>Eukaryota</taxon>
        <taxon>Viridiplantae</taxon>
        <taxon>Chlorophyta</taxon>
        <taxon>core chlorophytes</taxon>
        <taxon>Trebouxiophyceae</taxon>
        <taxon>Trebouxiophyceae incertae sedis</taxon>
        <taxon>Elliptochloris clade</taxon>
        <taxon>Botryococcus</taxon>
    </lineage>
</organism>
<dbReference type="InterPro" id="IPR008949">
    <property type="entry name" value="Isoprenoid_synthase_dom_sf"/>
</dbReference>
<evidence type="ECO:0000256" key="6">
    <source>
        <dbReference type="ARBA" id="ARBA00022842"/>
    </source>
</evidence>
<keyword evidence="7" id="KW-0812">Transmembrane</keyword>
<dbReference type="GO" id="GO:0051996">
    <property type="term" value="F:squalene synthase [NAD(P)H] activity"/>
    <property type="evidence" value="ECO:0007669"/>
    <property type="project" value="UniProtKB-UniRule"/>
</dbReference>
<proteinExistence type="evidence at transcript level"/>
<dbReference type="EC" id="2.5.1.21" evidence="3 7"/>
<reference evidence="8" key="1">
    <citation type="submission" date="2015-05" db="EMBL/GenBank/DDBJ databases">
        <authorList>
            <person name="Wang D.B."/>
            <person name="Wang M."/>
        </authorList>
    </citation>
    <scope>NUCLEOTIDE SEQUENCE</scope>
    <source>
        <strain evidence="8">SP1</strain>
    </source>
</reference>
<accession>A0A0S1B5E6</accession>
<dbReference type="GO" id="GO:0055056">
    <property type="term" value="F:D-glucose transmembrane transporter activity"/>
    <property type="evidence" value="ECO:0007669"/>
    <property type="project" value="UniProtKB-UniRule"/>
</dbReference>
<keyword evidence="9" id="KW-0560">Oxidoreductase</keyword>
<dbReference type="GO" id="GO:0005789">
    <property type="term" value="C:endoplasmic reticulum membrane"/>
    <property type="evidence" value="ECO:0007669"/>
    <property type="project" value="TreeGrafter"/>
</dbReference>
<dbReference type="GO" id="GO:0046872">
    <property type="term" value="F:metal ion binding"/>
    <property type="evidence" value="ECO:0007669"/>
    <property type="project" value="UniProtKB-KW"/>
</dbReference>
<dbReference type="NCBIfam" id="TIGR01559">
    <property type="entry name" value="squal_synth"/>
    <property type="match status" value="1"/>
</dbReference>
<dbReference type="InterPro" id="IPR019845">
    <property type="entry name" value="Squalene/phytoene_synthase_CS"/>
</dbReference>
<dbReference type="PANTHER" id="PTHR11626:SF2">
    <property type="entry name" value="SQUALENE SYNTHASE"/>
    <property type="match status" value="1"/>
</dbReference>
<dbReference type="PROSITE" id="PS01044">
    <property type="entry name" value="SQUALEN_PHYTOEN_SYN_1"/>
    <property type="match status" value="1"/>
</dbReference>
<name>A0A0S1B5E6_BOTBR</name>
<dbReference type="SMR" id="A0A0S1B5E6"/>
<evidence type="ECO:0000256" key="5">
    <source>
        <dbReference type="ARBA" id="ARBA00022723"/>
    </source>
</evidence>
<dbReference type="FunFam" id="1.10.600.10:FF:000023">
    <property type="entry name" value="Squalene synthase"/>
    <property type="match status" value="1"/>
</dbReference>
<reference evidence="9" key="2">
    <citation type="journal article" date="2018" name="J Pet Environ Biotechnol">
        <title>In Silico Modeling and Characterization of Squalene Synthase and Botryococcene Synthase Enzymes from a Green Photosynthetic Microalga Botryococcus braunii.</title>
        <authorList>
            <person name="Elumalai S."/>
            <person name="Sangeetha T."/>
            <person name="Rajesh Kanna G."/>
        </authorList>
    </citation>
    <scope>NUCLEOTIDE SEQUENCE</scope>
    <source>
        <strain evidence="9">UnOM-BT-BB1</strain>
    </source>
</reference>
<feature type="transmembrane region" description="Helical" evidence="7">
    <location>
        <begin position="433"/>
        <end position="450"/>
    </location>
</feature>
<evidence type="ECO:0000256" key="3">
    <source>
        <dbReference type="ARBA" id="ARBA00012373"/>
    </source>
</evidence>
<dbReference type="InterPro" id="IPR002060">
    <property type="entry name" value="Squ/phyt_synthse"/>
</dbReference>
<dbReference type="GO" id="GO:0045338">
    <property type="term" value="P:farnesyl diphosphate metabolic process"/>
    <property type="evidence" value="ECO:0007669"/>
    <property type="project" value="InterPro"/>
</dbReference>
<dbReference type="Gene3D" id="1.10.600.10">
    <property type="entry name" value="Farnesyl Diphosphate Synthase"/>
    <property type="match status" value="1"/>
</dbReference>
<dbReference type="EMBL" id="KR673389">
    <property type="protein sequence ID" value="ALJ30279.1"/>
    <property type="molecule type" value="mRNA"/>
</dbReference>
<comment type="cofactor">
    <cofactor evidence="1 7">
        <name>Mg(2+)</name>
        <dbReference type="ChEBI" id="CHEBI:18420"/>
    </cofactor>
</comment>
<dbReference type="InterPro" id="IPR006449">
    <property type="entry name" value="Squal_synth-like"/>
</dbReference>
<keyword evidence="4 7" id="KW-0808">Transferase</keyword>
<dbReference type="SFLD" id="SFLDS00005">
    <property type="entry name" value="Isoprenoid_Synthase_Type_I"/>
    <property type="match status" value="1"/>
</dbReference>
<keyword evidence="7" id="KW-0472">Membrane</keyword>
<keyword evidence="6" id="KW-0460">Magnesium</keyword>
<sequence length="461" mass="52547">MGMLRWGVESLQNPDELIPVLRMIYADKFGKIKPKDEDRGFCYEILNLVSRSFAIVIQQLPAQLRDPVCIFYLVLRALDTVEDDMKIAATTKIPLLRDFYEKISDRSFRMTAGDQKDYIRLLDQYPKVTSVFLKLTPREQEIIADITKRMGNGMADFVHKGVPDTVGDYDLYCHYVAGVVGLGLSQLFVASGLQSPSLTRSEDLSNHMGLFLQKTNIIRDYFEDINELPAPRMFWPREIWGKYANNLAEFKDPANKAAAMCCLNEMVTDALRHAVYCLQYMSMIEDPQIFNFCAIPQTMAFGTLSLCYNNYTIFTGPKAAVKLRRGTTAKLMYTSNNMFAMYRHFLNFAEKLEVRCNTETSEDPSVTTTLEHLHKIKAACKAGLARTKDDTFDELRSRLLALTGGSFYLAWTYNFLDLRGPGDLPTFLSVTQHWWSILIFLISIAVFFIPSRPSPRPTLSA</sequence>
<keyword evidence="5" id="KW-0479">Metal-binding</keyword>
<evidence type="ECO:0000313" key="9">
    <source>
        <dbReference type="EMBL" id="AXN72382.1"/>
    </source>
</evidence>
<evidence type="ECO:0000256" key="7">
    <source>
        <dbReference type="RuleBase" id="RU368088"/>
    </source>
</evidence>
<dbReference type="EMBL" id="MG755329">
    <property type="protein sequence ID" value="AXN72382.1"/>
    <property type="molecule type" value="mRNA"/>
</dbReference>
<dbReference type="SUPFAM" id="SSF48576">
    <property type="entry name" value="Terpenoid synthases"/>
    <property type="match status" value="1"/>
</dbReference>
<dbReference type="AlphaFoldDB" id="A0A0S1B5E6"/>
<dbReference type="CDD" id="cd00683">
    <property type="entry name" value="Trans_IPPS_HH"/>
    <property type="match status" value="1"/>
</dbReference>
<dbReference type="Pfam" id="PF00494">
    <property type="entry name" value="SQS_PSY"/>
    <property type="match status" value="1"/>
</dbReference>
<dbReference type="InterPro" id="IPR044844">
    <property type="entry name" value="Trans_IPPS_euk-type"/>
</dbReference>
<comment type="catalytic activity">
    <reaction evidence="7">
        <text>2 (2E,6E)-farnesyl diphosphate + NADH + H(+) = squalene + 2 diphosphate + NAD(+)</text>
        <dbReference type="Rhea" id="RHEA:32299"/>
        <dbReference type="ChEBI" id="CHEBI:15378"/>
        <dbReference type="ChEBI" id="CHEBI:15440"/>
        <dbReference type="ChEBI" id="CHEBI:33019"/>
        <dbReference type="ChEBI" id="CHEBI:57540"/>
        <dbReference type="ChEBI" id="CHEBI:57945"/>
        <dbReference type="ChEBI" id="CHEBI:175763"/>
        <dbReference type="EC" id="2.5.1.21"/>
    </reaction>
</comment>
<gene>
    <name evidence="9" type="primary">SSL-2</name>
</gene>
<evidence type="ECO:0000256" key="4">
    <source>
        <dbReference type="ARBA" id="ARBA00022679"/>
    </source>
</evidence>
<dbReference type="GO" id="GO:0016126">
    <property type="term" value="P:sterol biosynthetic process"/>
    <property type="evidence" value="ECO:0007669"/>
    <property type="project" value="UniProtKB-ARBA"/>
</dbReference>
<dbReference type="PANTHER" id="PTHR11626">
    <property type="entry name" value="FARNESYL-DIPHOSPHATE FARNESYLTRANSFERASE"/>
    <property type="match status" value="1"/>
</dbReference>
<comment type="function">
    <text evidence="7">Catalyzes the condensation of 2 farnesyl pyrophosphate (FPP) moieties to form squalene.</text>
</comment>
<protein>
    <recommendedName>
        <fullName evidence="3 7">Squalene synthase</fullName>
        <ecNumber evidence="3 7">2.5.1.21</ecNumber>
    </recommendedName>
</protein>
<dbReference type="InterPro" id="IPR033904">
    <property type="entry name" value="Trans_IPPS_HH"/>
</dbReference>
<dbReference type="GO" id="GO:0016491">
    <property type="term" value="F:oxidoreductase activity"/>
    <property type="evidence" value="ECO:0007669"/>
    <property type="project" value="UniProtKB-KW"/>
</dbReference>
<dbReference type="SFLD" id="SFLDG01018">
    <property type="entry name" value="Squalene/Phytoene_Synthase_Lik"/>
    <property type="match status" value="1"/>
</dbReference>
<evidence type="ECO:0000256" key="2">
    <source>
        <dbReference type="ARBA" id="ARBA00006251"/>
    </source>
</evidence>